<accession>A0AAF0NPW9</accession>
<dbReference type="Proteomes" id="UP001180189">
    <property type="component" value="Chromosome"/>
</dbReference>
<proteinExistence type="predicted"/>
<dbReference type="EMBL" id="JAWPMK010000001">
    <property type="protein sequence ID" value="MDW9350312.1"/>
    <property type="molecule type" value="Genomic_DNA"/>
</dbReference>
<protein>
    <submittedName>
        <fullName evidence="2">Uncharacterized protein</fullName>
    </submittedName>
</protein>
<dbReference type="EMBL" id="CP107128">
    <property type="protein sequence ID" value="WLM98505.1"/>
    <property type="molecule type" value="Genomic_DNA"/>
</dbReference>
<reference evidence="2" key="1">
    <citation type="journal article" date="2023" name="Microorganisms">
        <title>Comparative Genomic Analysis of ST131 Subclade C2 of ESBL-Producing E. coli Isolates from Patients with Recurrent and Sporadic Urinary Tract Infections.</title>
        <authorList>
            <person name="Jaen-Luchoro D."/>
            <person name="Kahnamouei A."/>
            <person name="Yazdanshenas S."/>
            <person name="Lindblom A."/>
            <person name="Samuelsson E."/>
            <person name="Ahren C."/>
            <person name="Karami N."/>
        </authorList>
    </citation>
    <scope>NUCLEOTIDE SEQUENCE</scope>
    <source>
        <strain evidence="2">S7</strain>
    </source>
</reference>
<evidence type="ECO:0000313" key="1">
    <source>
        <dbReference type="EMBL" id="MDW9350312.1"/>
    </source>
</evidence>
<dbReference type="RefSeq" id="WP_212734101.1">
    <property type="nucleotide sequence ID" value="NZ_AP017610.1"/>
</dbReference>
<dbReference type="AlphaFoldDB" id="A0AAF0NPW9"/>
<evidence type="ECO:0000313" key="3">
    <source>
        <dbReference type="Proteomes" id="UP001180189"/>
    </source>
</evidence>
<reference evidence="1" key="2">
    <citation type="submission" date="2023-10" db="EMBL/GenBank/DDBJ databases">
        <title>Draft Genome Sequence of a Shiga toxin-producing Escherichia coli strain from deer meat showing an IS-element integration in the B-subunit of the Shiga toxin Stx2b gene.</title>
        <authorList>
            <person name="Projahn M."/>
            <person name="Borowiak M."/>
        </authorList>
    </citation>
    <scope>NUCLEOTIDE SEQUENCE</scope>
    <source>
        <strain evidence="1">BfR-EC-18960</strain>
    </source>
</reference>
<sequence length="27" mass="3330">MLMYQTRRTYQDSNNIAVVHHLKPAWR</sequence>
<organism evidence="2 3">
    <name type="scientific">Escherichia coli</name>
    <dbReference type="NCBI Taxonomy" id="562"/>
    <lineage>
        <taxon>Bacteria</taxon>
        <taxon>Pseudomonadati</taxon>
        <taxon>Pseudomonadota</taxon>
        <taxon>Gammaproteobacteria</taxon>
        <taxon>Enterobacterales</taxon>
        <taxon>Enterobacteriaceae</taxon>
        <taxon>Escherichia</taxon>
    </lineage>
</organism>
<dbReference type="Pfam" id="PF23507">
    <property type="entry name" value="YqiM"/>
    <property type="match status" value="1"/>
</dbReference>
<evidence type="ECO:0000313" key="2">
    <source>
        <dbReference type="EMBL" id="WLM98505.1"/>
    </source>
</evidence>
<gene>
    <name evidence="2" type="ORF">OGM49_21315</name>
    <name evidence="1" type="ORF">R8G00_11955</name>
</gene>
<dbReference type="Proteomes" id="UP001271591">
    <property type="component" value="Unassembled WGS sequence"/>
</dbReference>
<dbReference type="InterPro" id="IPR057803">
    <property type="entry name" value="YqiM"/>
</dbReference>
<name>A0AAF0NPW9_ECOLX</name>